<dbReference type="EMBL" id="VZDO01000028">
    <property type="protein sequence ID" value="KAB0675925.1"/>
    <property type="molecule type" value="Genomic_DNA"/>
</dbReference>
<comment type="caution">
    <text evidence="1">The sequence shown here is derived from an EMBL/GenBank/DDBJ whole genome shotgun (WGS) entry which is preliminary data.</text>
</comment>
<sequence length="127" mass="14393">MTDKALIIYDGECVYCQNYVKFVRLRETVGPVELLDARSGDPRILEFQRQGHDLDEGMLFVWKGTVSHGSDAAHLLATLSTDSTWFNTVNKAVFSNKFAASVFYPLLKLGRRVTLKLRGRSMIGHQR</sequence>
<evidence type="ECO:0000313" key="1">
    <source>
        <dbReference type="EMBL" id="KAB0675925.1"/>
    </source>
</evidence>
<reference evidence="1 2" key="1">
    <citation type="submission" date="2019-09" db="EMBL/GenBank/DDBJ databases">
        <title>YIM 132180 draft genome.</title>
        <authorList>
            <person name="Zhang K."/>
        </authorList>
    </citation>
    <scope>NUCLEOTIDE SEQUENCE [LARGE SCALE GENOMIC DNA]</scope>
    <source>
        <strain evidence="1 2">YIM 132180</strain>
    </source>
</reference>
<gene>
    <name evidence="1" type="ORF">F6X38_22535</name>
</gene>
<dbReference type="RefSeq" id="WP_150973898.1">
    <property type="nucleotide sequence ID" value="NZ_VZDO01000028.1"/>
</dbReference>
<organism evidence="1 2">
    <name type="scientific">Plantimonas leprariae</name>
    <dbReference type="NCBI Taxonomy" id="2615207"/>
    <lineage>
        <taxon>Bacteria</taxon>
        <taxon>Pseudomonadati</taxon>
        <taxon>Pseudomonadota</taxon>
        <taxon>Alphaproteobacteria</taxon>
        <taxon>Hyphomicrobiales</taxon>
        <taxon>Aurantimonadaceae</taxon>
        <taxon>Plantimonas</taxon>
    </lineage>
</organism>
<proteinExistence type="predicted"/>
<dbReference type="AlphaFoldDB" id="A0A7V7PK27"/>
<dbReference type="GO" id="GO:0015035">
    <property type="term" value="F:protein-disulfide reductase activity"/>
    <property type="evidence" value="ECO:0007669"/>
    <property type="project" value="InterPro"/>
</dbReference>
<dbReference type="Proteomes" id="UP000432089">
    <property type="component" value="Unassembled WGS sequence"/>
</dbReference>
<protein>
    <submittedName>
        <fullName evidence="1">DUF393 domain-containing protein</fullName>
    </submittedName>
</protein>
<dbReference type="InterPro" id="IPR007263">
    <property type="entry name" value="DCC1-like"/>
</dbReference>
<evidence type="ECO:0000313" key="2">
    <source>
        <dbReference type="Proteomes" id="UP000432089"/>
    </source>
</evidence>
<name>A0A7V7PK27_9HYPH</name>
<dbReference type="Pfam" id="PF04134">
    <property type="entry name" value="DCC1-like"/>
    <property type="match status" value="1"/>
</dbReference>
<accession>A0A7V7PK27</accession>
<keyword evidence="2" id="KW-1185">Reference proteome</keyword>